<dbReference type="GO" id="GO:0008506">
    <property type="term" value="F:sucrose:proton symporter activity"/>
    <property type="evidence" value="ECO:0000318"/>
    <property type="project" value="GO_Central"/>
</dbReference>
<keyword evidence="4" id="KW-0813">Transport</keyword>
<evidence type="ECO:0000256" key="4">
    <source>
        <dbReference type="ARBA" id="ARBA00022448"/>
    </source>
</evidence>
<dbReference type="OrthoDB" id="28755at2759"/>
<dbReference type="EMBL" id="LFYR01000728">
    <property type="protein sequence ID" value="KMZ70547.1"/>
    <property type="molecule type" value="Genomic_DNA"/>
</dbReference>
<keyword evidence="6 11" id="KW-0812">Transmembrane</keyword>
<evidence type="ECO:0000313" key="12">
    <source>
        <dbReference type="EMBL" id="KMZ70547.1"/>
    </source>
</evidence>
<accession>A0A0K9PQP8</accession>
<protein>
    <submittedName>
        <fullName evidence="12">Sucrose transporter-like protein</fullName>
    </submittedName>
</protein>
<dbReference type="GO" id="GO:0016020">
    <property type="term" value="C:membrane"/>
    <property type="evidence" value="ECO:0000318"/>
    <property type="project" value="GO_Central"/>
</dbReference>
<comment type="similarity">
    <text evidence="3">Belongs to the glycoside-pentoside-hexuronide (GPH) cation symporter transporter (TC 2.A.2.4) family.</text>
</comment>
<dbReference type="InterPro" id="IPR036259">
    <property type="entry name" value="MFS_trans_sf"/>
</dbReference>
<dbReference type="Pfam" id="PF13347">
    <property type="entry name" value="MFS_2"/>
    <property type="match status" value="1"/>
</dbReference>
<evidence type="ECO:0000256" key="7">
    <source>
        <dbReference type="ARBA" id="ARBA00022847"/>
    </source>
</evidence>
<proteinExistence type="inferred from homology"/>
<dbReference type="PANTHER" id="PTHR19432">
    <property type="entry name" value="SUGAR TRANSPORTER"/>
    <property type="match status" value="1"/>
</dbReference>
<feature type="transmembrane region" description="Helical" evidence="11">
    <location>
        <begin position="457"/>
        <end position="478"/>
    </location>
</feature>
<organism evidence="12 13">
    <name type="scientific">Zostera marina</name>
    <name type="common">Eelgrass</name>
    <dbReference type="NCBI Taxonomy" id="29655"/>
    <lineage>
        <taxon>Eukaryota</taxon>
        <taxon>Viridiplantae</taxon>
        <taxon>Streptophyta</taxon>
        <taxon>Embryophyta</taxon>
        <taxon>Tracheophyta</taxon>
        <taxon>Spermatophyta</taxon>
        <taxon>Magnoliopsida</taxon>
        <taxon>Liliopsida</taxon>
        <taxon>Zosteraceae</taxon>
        <taxon>Zostera</taxon>
    </lineage>
</organism>
<gene>
    <name evidence="12" type="ORF">ZOSMA_19G01360</name>
</gene>
<feature type="transmembrane region" description="Helical" evidence="11">
    <location>
        <begin position="70"/>
        <end position="95"/>
    </location>
</feature>
<feature type="transmembrane region" description="Helical" evidence="11">
    <location>
        <begin position="218"/>
        <end position="245"/>
    </location>
</feature>
<feature type="transmembrane region" description="Helical" evidence="11">
    <location>
        <begin position="378"/>
        <end position="396"/>
    </location>
</feature>
<evidence type="ECO:0000256" key="3">
    <source>
        <dbReference type="ARBA" id="ARBA00007134"/>
    </source>
</evidence>
<evidence type="ECO:0000256" key="8">
    <source>
        <dbReference type="ARBA" id="ARBA00022989"/>
    </source>
</evidence>
<feature type="transmembrane region" description="Helical" evidence="11">
    <location>
        <begin position="107"/>
        <end position="127"/>
    </location>
</feature>
<feature type="region of interest" description="Disordered" evidence="10">
    <location>
        <begin position="30"/>
        <end position="56"/>
    </location>
</feature>
<sequence length="594" mass="63962">MDKGYRHIEKEPELVEMVEMVGLKLGDNSENQHQQSELNGHSQNTPNSSSGDTRRNINDVVTSGSSYKTLVLACMIAAGVQFGWALQLSLLTPYIQTLGIDHAFASFIWLCGPITGLVVQPCVGIWSDKCHSKFGRRRPFILIGSVLISVAVTMVGFSADIGYILGDTNEHCSNYKGPRWRAVSVFVIGFWMLDLANNTVQGPARALLADLSGPDQCNYANAIFCSWMALGNILGFSAGSGGQWYRWFPFLNTRACCEACANLKGAFVVSVVFLMFCTCVTLYFAKETPLVYVGNNLSDTAPLLNDSRQLHNVQLSTADIWSGDKNGSEASMATHKNNIENSSLSNAEGGVEALVDEPSGVLVNLLTSLRHLAPGMNAVLVVMAFTWMAWFPFFLYDTDWMGRAVYHGNPNGNSTEVQNYDKGVRDGAFGLLLNSVVLLFSSFGVEPMCKILGAKVVWGISNFIIFACMLSTVFISFLSKGSEMNGTIRVASLLLFSILGVPLSITYSVPFSMTAELTADTGGGQGLATGVLNLAIVIPQMILSLGAGPLDAIFESGNDPAFILASAFSLVGGIIAITKLPTLSYRSPGLHGFA</sequence>
<feature type="compositionally biased region" description="Polar residues" evidence="10">
    <location>
        <begin position="30"/>
        <end position="51"/>
    </location>
</feature>
<dbReference type="SUPFAM" id="SSF103473">
    <property type="entry name" value="MFS general substrate transporter"/>
    <property type="match status" value="1"/>
</dbReference>
<evidence type="ECO:0000256" key="11">
    <source>
        <dbReference type="SAM" id="Phobius"/>
    </source>
</evidence>
<feature type="transmembrane region" description="Helical" evidence="11">
    <location>
        <begin position="427"/>
        <end position="445"/>
    </location>
</feature>
<reference evidence="13" key="1">
    <citation type="journal article" date="2016" name="Nature">
        <title>The genome of the seagrass Zostera marina reveals angiosperm adaptation to the sea.</title>
        <authorList>
            <person name="Olsen J.L."/>
            <person name="Rouze P."/>
            <person name="Verhelst B."/>
            <person name="Lin Y.-C."/>
            <person name="Bayer T."/>
            <person name="Collen J."/>
            <person name="Dattolo E."/>
            <person name="De Paoli E."/>
            <person name="Dittami S."/>
            <person name="Maumus F."/>
            <person name="Michel G."/>
            <person name="Kersting A."/>
            <person name="Lauritano C."/>
            <person name="Lohaus R."/>
            <person name="Toepel M."/>
            <person name="Tonon T."/>
            <person name="Vanneste K."/>
            <person name="Amirebrahimi M."/>
            <person name="Brakel J."/>
            <person name="Bostroem C."/>
            <person name="Chovatia M."/>
            <person name="Grimwood J."/>
            <person name="Jenkins J.W."/>
            <person name="Jueterbock A."/>
            <person name="Mraz A."/>
            <person name="Stam W.T."/>
            <person name="Tice H."/>
            <person name="Bornberg-Bauer E."/>
            <person name="Green P.J."/>
            <person name="Pearson G.A."/>
            <person name="Procaccini G."/>
            <person name="Duarte C.M."/>
            <person name="Schmutz J."/>
            <person name="Reusch T.B.H."/>
            <person name="Van de Peer Y."/>
        </authorList>
    </citation>
    <scope>NUCLEOTIDE SEQUENCE [LARGE SCALE GENOMIC DNA]</scope>
    <source>
        <strain evidence="13">cv. Finnish</strain>
    </source>
</reference>
<dbReference type="STRING" id="29655.A0A0K9PQP8"/>
<dbReference type="CDD" id="cd17313">
    <property type="entry name" value="MFS_SLC45_SUC"/>
    <property type="match status" value="1"/>
</dbReference>
<keyword evidence="8 11" id="KW-1133">Transmembrane helix</keyword>
<feature type="transmembrane region" description="Helical" evidence="11">
    <location>
        <begin position="139"/>
        <end position="159"/>
    </location>
</feature>
<evidence type="ECO:0000256" key="6">
    <source>
        <dbReference type="ARBA" id="ARBA00022692"/>
    </source>
</evidence>
<evidence type="ECO:0000256" key="5">
    <source>
        <dbReference type="ARBA" id="ARBA00022597"/>
    </source>
</evidence>
<evidence type="ECO:0000256" key="10">
    <source>
        <dbReference type="SAM" id="MobiDB-lite"/>
    </source>
</evidence>
<dbReference type="Proteomes" id="UP000036987">
    <property type="component" value="Unassembled WGS sequence"/>
</dbReference>
<dbReference type="OMA" id="SQAFAMF"/>
<feature type="transmembrane region" description="Helical" evidence="11">
    <location>
        <begin position="560"/>
        <end position="578"/>
    </location>
</feature>
<feature type="transmembrane region" description="Helical" evidence="11">
    <location>
        <begin position="530"/>
        <end position="548"/>
    </location>
</feature>
<keyword evidence="9 11" id="KW-0472">Membrane</keyword>
<evidence type="ECO:0000256" key="9">
    <source>
        <dbReference type="ARBA" id="ARBA00023136"/>
    </source>
</evidence>
<dbReference type="AlphaFoldDB" id="A0A0K9PQP8"/>
<keyword evidence="5" id="KW-0762">Sugar transport</keyword>
<evidence type="ECO:0000313" key="13">
    <source>
        <dbReference type="Proteomes" id="UP000036987"/>
    </source>
</evidence>
<comment type="subcellular location">
    <subcellularLocation>
        <location evidence="1">Membrane</location>
        <topology evidence="1">Multi-pass membrane protein</topology>
    </subcellularLocation>
</comment>
<comment type="pathway">
    <text evidence="2">Glycan biosynthesis; sucrose metabolism.</text>
</comment>
<feature type="transmembrane region" description="Helical" evidence="11">
    <location>
        <begin position="490"/>
        <end position="509"/>
    </location>
</feature>
<name>A0A0K9PQP8_ZOSMR</name>
<dbReference type="PANTHER" id="PTHR19432:SF35">
    <property type="entry name" value="SOLUTE CARRIER FAMILY 45 MEMBER 3 ISOFORM X1"/>
    <property type="match status" value="1"/>
</dbReference>
<evidence type="ECO:0000256" key="1">
    <source>
        <dbReference type="ARBA" id="ARBA00004141"/>
    </source>
</evidence>
<feature type="transmembrane region" description="Helical" evidence="11">
    <location>
        <begin position="265"/>
        <end position="285"/>
    </location>
</feature>
<keyword evidence="13" id="KW-1185">Reference proteome</keyword>
<comment type="caution">
    <text evidence="12">The sequence shown here is derived from an EMBL/GenBank/DDBJ whole genome shotgun (WGS) entry which is preliminary data.</text>
</comment>
<dbReference type="FunFam" id="1.20.1250.20:FF:000182">
    <property type="entry name" value="Sucrose transporter SUC2"/>
    <property type="match status" value="1"/>
</dbReference>
<evidence type="ECO:0000256" key="2">
    <source>
        <dbReference type="ARBA" id="ARBA00004914"/>
    </source>
</evidence>
<keyword evidence="7" id="KW-0769">Symport</keyword>
<dbReference type="Gene3D" id="1.20.1250.20">
    <property type="entry name" value="MFS general substrate transporter like domains"/>
    <property type="match status" value="1"/>
</dbReference>